<dbReference type="Pfam" id="PF01844">
    <property type="entry name" value="HNH"/>
    <property type="match status" value="1"/>
</dbReference>
<dbReference type="Proteomes" id="UP000523007">
    <property type="component" value="Unassembled WGS sequence"/>
</dbReference>
<dbReference type="InterPro" id="IPR025938">
    <property type="entry name" value="RRXRR_dom"/>
</dbReference>
<reference evidence="2 3" key="1">
    <citation type="submission" date="2020-08" db="EMBL/GenBank/DDBJ databases">
        <title>Sequencing the genomes of 1000 actinobacteria strains.</title>
        <authorList>
            <person name="Klenk H.-P."/>
        </authorList>
    </citation>
    <scope>NUCLEOTIDE SEQUENCE [LARGE SCALE GENOMIC DNA]</scope>
    <source>
        <strain evidence="2 3">DSM 102030</strain>
    </source>
</reference>
<dbReference type="EMBL" id="JACHJT010000001">
    <property type="protein sequence ID" value="MBB4932938.1"/>
    <property type="molecule type" value="Genomic_DNA"/>
</dbReference>
<evidence type="ECO:0000259" key="1">
    <source>
        <dbReference type="SMART" id="SM00507"/>
    </source>
</evidence>
<dbReference type="InterPro" id="IPR002711">
    <property type="entry name" value="HNH"/>
</dbReference>
<gene>
    <name evidence="2" type="ORF">F4561_003758</name>
</gene>
<name>A0A7W7W3V8_9ACTN</name>
<dbReference type="InterPro" id="IPR047693">
    <property type="entry name" value="RNA-guided_IscB-like"/>
</dbReference>
<dbReference type="GO" id="GO:0003676">
    <property type="term" value="F:nucleic acid binding"/>
    <property type="evidence" value="ECO:0007669"/>
    <property type="project" value="InterPro"/>
</dbReference>
<dbReference type="NCBIfam" id="NF040563">
    <property type="entry name" value="guided_IscB"/>
    <property type="match status" value="1"/>
</dbReference>
<dbReference type="Gene3D" id="1.10.30.50">
    <property type="match status" value="1"/>
</dbReference>
<dbReference type="PANTHER" id="PTHR33877:SF2">
    <property type="entry name" value="OS07G0170200 PROTEIN"/>
    <property type="match status" value="1"/>
</dbReference>
<dbReference type="InterPro" id="IPR052892">
    <property type="entry name" value="NA-targeting_endonuclease"/>
</dbReference>
<dbReference type="PANTHER" id="PTHR33877">
    <property type="entry name" value="SLL1193 PROTEIN"/>
    <property type="match status" value="1"/>
</dbReference>
<keyword evidence="3" id="KW-1185">Reference proteome</keyword>
<dbReference type="InterPro" id="IPR003615">
    <property type="entry name" value="HNH_nuc"/>
</dbReference>
<comment type="caution">
    <text evidence="2">The sequence shown here is derived from an EMBL/GenBank/DDBJ whole genome shotgun (WGS) entry which is preliminary data.</text>
</comment>
<dbReference type="SMART" id="SM00507">
    <property type="entry name" value="HNHc"/>
    <property type="match status" value="1"/>
</dbReference>
<feature type="domain" description="HNH nuclease" evidence="1">
    <location>
        <begin position="157"/>
        <end position="208"/>
    </location>
</feature>
<dbReference type="CDD" id="cd00085">
    <property type="entry name" value="HNHc"/>
    <property type="match status" value="1"/>
</dbReference>
<evidence type="ECO:0000313" key="2">
    <source>
        <dbReference type="EMBL" id="MBB4932938.1"/>
    </source>
</evidence>
<dbReference type="GO" id="GO:0008270">
    <property type="term" value="F:zinc ion binding"/>
    <property type="evidence" value="ECO:0007669"/>
    <property type="project" value="InterPro"/>
</dbReference>
<dbReference type="Pfam" id="PF14239">
    <property type="entry name" value="RRXRR"/>
    <property type="match status" value="1"/>
</dbReference>
<accession>A0A7W7W3V8</accession>
<evidence type="ECO:0000313" key="3">
    <source>
        <dbReference type="Proteomes" id="UP000523007"/>
    </source>
</evidence>
<proteinExistence type="predicted"/>
<protein>
    <recommendedName>
        <fullName evidence="1">HNH nuclease domain-containing protein</fullName>
    </recommendedName>
</protein>
<dbReference type="AlphaFoldDB" id="A0A7W7W3V8"/>
<organism evidence="2 3">
    <name type="scientific">Lipingzhangella halophila</name>
    <dbReference type="NCBI Taxonomy" id="1783352"/>
    <lineage>
        <taxon>Bacteria</taxon>
        <taxon>Bacillati</taxon>
        <taxon>Actinomycetota</taxon>
        <taxon>Actinomycetes</taxon>
        <taxon>Streptosporangiales</taxon>
        <taxon>Nocardiopsidaceae</taxon>
        <taxon>Lipingzhangella</taxon>
    </lineage>
</organism>
<dbReference type="GO" id="GO:0004519">
    <property type="term" value="F:endonuclease activity"/>
    <property type="evidence" value="ECO:0007669"/>
    <property type="project" value="InterPro"/>
</dbReference>
<sequence length="406" mass="44665">MHRRVPFVIRLTARTSTESEVEGVEIGIDPGSTHTGVAVFTESSGERRGRFALQITHRGGQIRANLAKRSAHRRRRRSANLRYRSPRFANRTRSEGWLAPSLAHRVETTLTWVERLARWAPLRQAHVERVAFDVHALAAGKPLNGVEYQQGTLAGYEVREYLLATWNRACAYCGTSGVPLNIDHIHPRSQGGSGRIANLALACVGCNQAKSHHPIEEFLACQPARLATILTQAKSPLRNAAAVNATREALWRGLNARLPTRVGSGGRTKYNRTRASLPKTHTQDALAVGTLDTITTHPAWVMVVGCTGRGGYARTRSDRYGFPRLRLPRVKAFFGFQTGDLVRAVVPTGKKTGTYVGRVAVRATGSFNIATAQGTVQGIRHKHVRLLQRADGYTHTRKEEGVSSPT</sequence>